<dbReference type="Pfam" id="PF12040">
    <property type="entry name" value="DUF3526"/>
    <property type="match status" value="1"/>
</dbReference>
<reference evidence="2 3" key="1">
    <citation type="submission" date="2015-09" db="EMBL/GenBank/DDBJ databases">
        <title>Draft Genome Sequence of Bradyrhizobium manausense Strain BR 3351T, a Novel Symbiotic Nitrogen-Fixing Alphaproteobacterium Isolated from Brazilian Amazon Rain Forest.</title>
        <authorList>
            <person name="De Araujo J.L."/>
            <person name="Zilli J.E."/>
        </authorList>
    </citation>
    <scope>NUCLEOTIDE SEQUENCE [LARGE SCALE GENOMIC DNA]</scope>
    <source>
        <strain evidence="2 3">BR3351</strain>
    </source>
</reference>
<sequence length="491" mass="54409">MTSLPPARASTLSLILRNETRILLRDGTLPLVFLILTLMVACGLFVGLGQASLRQHMIDKVARYEQDKQTSNQETLQSVIAGKEALVPFDNPANPAALAGTLAGRHTTLYNAPLAALSVGQSDLLPNYYRISYLSKVQFMYDTEIENPWNLLSGHFDLSFVIVSVLPLLVIALGYNMLSAEREQGTLRMVCSQPVSVASIVTGKLLVRFLVVLASAIPLPLVVILVLNPETQGQEQLFLMLSWSVLVASYALFWFALAALVNVAGLSSSANALIMIAVWTVFVLIVPVVLNLAVSKISPAPSRTELASRTRVVTADALLEYEKLYSADYRYASDPEAMKVKDGNIEVPARMRAFFLAKQRVDERIEPLLKQFDAQLLEQQRLVDVLGFLSPAILVNEALNGIAGTDSRRFVAFKSQTEAFHNIWREYFAPRIKDDQATTIDELNALPRWHWSEPSTSDVNWRVWSRIILVLMLAAGIGAATKYRLVRDPII</sequence>
<proteinExistence type="predicted"/>
<evidence type="ECO:0000256" key="1">
    <source>
        <dbReference type="SAM" id="Phobius"/>
    </source>
</evidence>
<dbReference type="STRING" id="989370.AOQ71_02770"/>
<feature type="transmembrane region" description="Helical" evidence="1">
    <location>
        <begin position="463"/>
        <end position="481"/>
    </location>
</feature>
<name>A0A0R3E4Y1_9BRAD</name>
<keyword evidence="1" id="KW-0472">Membrane</keyword>
<comment type="caution">
    <text evidence="2">The sequence shown here is derived from an EMBL/GenBank/DDBJ whole genome shotgun (WGS) entry which is preliminary data.</text>
</comment>
<dbReference type="PANTHER" id="PTHR43471">
    <property type="entry name" value="ABC TRANSPORTER PERMEASE"/>
    <property type="match status" value="1"/>
</dbReference>
<dbReference type="AlphaFoldDB" id="A0A0R3E4Y1"/>
<feature type="transmembrane region" description="Helical" evidence="1">
    <location>
        <begin position="239"/>
        <end position="260"/>
    </location>
</feature>
<feature type="transmembrane region" description="Helical" evidence="1">
    <location>
        <begin position="31"/>
        <end position="53"/>
    </location>
</feature>
<feature type="transmembrane region" description="Helical" evidence="1">
    <location>
        <begin position="272"/>
        <end position="294"/>
    </location>
</feature>
<evidence type="ECO:0008006" key="4">
    <source>
        <dbReference type="Google" id="ProtNLM"/>
    </source>
</evidence>
<gene>
    <name evidence="2" type="ORF">AOQ71_02770</name>
</gene>
<dbReference type="EMBL" id="LJYG01000016">
    <property type="protein sequence ID" value="KRQ17136.1"/>
    <property type="molecule type" value="Genomic_DNA"/>
</dbReference>
<dbReference type="PANTHER" id="PTHR43471:SF14">
    <property type="entry name" value="ABC-2 TYPE TRANSPORT SYSTEM PERMEASE PROTEIN"/>
    <property type="match status" value="1"/>
</dbReference>
<organism evidence="2 3">
    <name type="scientific">Bradyrhizobium manausense</name>
    <dbReference type="NCBI Taxonomy" id="989370"/>
    <lineage>
        <taxon>Bacteria</taxon>
        <taxon>Pseudomonadati</taxon>
        <taxon>Pseudomonadota</taxon>
        <taxon>Alphaproteobacteria</taxon>
        <taxon>Hyphomicrobiales</taxon>
        <taxon>Nitrobacteraceae</taxon>
        <taxon>Bradyrhizobium</taxon>
    </lineage>
</organism>
<dbReference type="OrthoDB" id="6016419at2"/>
<dbReference type="InterPro" id="IPR021913">
    <property type="entry name" value="DUF3526"/>
</dbReference>
<feature type="transmembrane region" description="Helical" evidence="1">
    <location>
        <begin position="205"/>
        <end position="227"/>
    </location>
</feature>
<protein>
    <recommendedName>
        <fullName evidence="4">ABC transporter permease</fullName>
    </recommendedName>
</protein>
<keyword evidence="1" id="KW-1133">Transmembrane helix</keyword>
<evidence type="ECO:0000313" key="2">
    <source>
        <dbReference type="EMBL" id="KRQ17136.1"/>
    </source>
</evidence>
<evidence type="ECO:0000313" key="3">
    <source>
        <dbReference type="Proteomes" id="UP000051936"/>
    </source>
</evidence>
<dbReference type="RefSeq" id="WP_057741379.1">
    <property type="nucleotide sequence ID" value="NZ_LJYG01000016.1"/>
</dbReference>
<feature type="transmembrane region" description="Helical" evidence="1">
    <location>
        <begin position="158"/>
        <end position="178"/>
    </location>
</feature>
<keyword evidence="1" id="KW-0812">Transmembrane</keyword>
<keyword evidence="3" id="KW-1185">Reference proteome</keyword>
<accession>A0A0R3E4Y1</accession>
<dbReference type="Proteomes" id="UP000051936">
    <property type="component" value="Unassembled WGS sequence"/>
</dbReference>